<keyword evidence="7" id="KW-1185">Reference proteome</keyword>
<dbReference type="GO" id="GO:0016432">
    <property type="term" value="F:tRNA-uridine aminocarboxypropyltransferase activity"/>
    <property type="evidence" value="ECO:0007669"/>
    <property type="project" value="UniProtKB-EC"/>
</dbReference>
<keyword evidence="3" id="KW-0949">S-adenosyl-L-methionine</keyword>
<evidence type="ECO:0000256" key="3">
    <source>
        <dbReference type="ARBA" id="ARBA00022691"/>
    </source>
</evidence>
<feature type="domain" description="DTW" evidence="5">
    <location>
        <begin position="1"/>
        <end position="201"/>
    </location>
</feature>
<dbReference type="EMBL" id="JAAONZ010000002">
    <property type="protein sequence ID" value="NHO64733.1"/>
    <property type="molecule type" value="Genomic_DNA"/>
</dbReference>
<reference evidence="6" key="1">
    <citation type="submission" date="2020-03" db="EMBL/GenBank/DDBJ databases">
        <authorList>
            <person name="Guo F."/>
        </authorList>
    </citation>
    <scope>NUCLEOTIDE SEQUENCE</scope>
    <source>
        <strain evidence="6">JCM 30134</strain>
    </source>
</reference>
<evidence type="ECO:0000256" key="4">
    <source>
        <dbReference type="ARBA" id="ARBA00022694"/>
    </source>
</evidence>
<dbReference type="RefSeq" id="WP_167182051.1">
    <property type="nucleotide sequence ID" value="NZ_JAAONZ010000002.1"/>
</dbReference>
<dbReference type="Pfam" id="PF03942">
    <property type="entry name" value="DTW"/>
    <property type="match status" value="1"/>
</dbReference>
<dbReference type="GO" id="GO:0008033">
    <property type="term" value="P:tRNA processing"/>
    <property type="evidence" value="ECO:0007669"/>
    <property type="project" value="UniProtKB-KW"/>
</dbReference>
<dbReference type="InterPro" id="IPR039262">
    <property type="entry name" value="DTWD2/TAPT"/>
</dbReference>
<name>A0A9E5MLK0_9GAMM</name>
<evidence type="ECO:0000313" key="6">
    <source>
        <dbReference type="EMBL" id="NHO64733.1"/>
    </source>
</evidence>
<evidence type="ECO:0000256" key="1">
    <source>
        <dbReference type="ARBA" id="ARBA00012386"/>
    </source>
</evidence>
<dbReference type="SMART" id="SM01144">
    <property type="entry name" value="DTW"/>
    <property type="match status" value="1"/>
</dbReference>
<evidence type="ECO:0000256" key="2">
    <source>
        <dbReference type="ARBA" id="ARBA00022679"/>
    </source>
</evidence>
<dbReference type="PANTHER" id="PTHR21392:SF1">
    <property type="entry name" value="TRNA-URIDINE AMINOCARBOXYPROPYLTRANSFERASE"/>
    <property type="match status" value="1"/>
</dbReference>
<dbReference type="AlphaFoldDB" id="A0A9E5MLK0"/>
<dbReference type="EC" id="2.5.1.25" evidence="1"/>
<keyword evidence="4" id="KW-0819">tRNA processing</keyword>
<dbReference type="Proteomes" id="UP000787472">
    <property type="component" value="Unassembled WGS sequence"/>
</dbReference>
<protein>
    <recommendedName>
        <fullName evidence="1">tRNA-uridine aminocarboxypropyltransferase</fullName>
        <ecNumber evidence="1">2.5.1.25</ecNumber>
    </recommendedName>
</protein>
<proteinExistence type="predicted"/>
<gene>
    <name evidence="6" type="ORF">G8770_04130</name>
</gene>
<organism evidence="6 7">
    <name type="scientific">Pseudomaricurvus hydrocarbonicus</name>
    <dbReference type="NCBI Taxonomy" id="1470433"/>
    <lineage>
        <taxon>Bacteria</taxon>
        <taxon>Pseudomonadati</taxon>
        <taxon>Pseudomonadota</taxon>
        <taxon>Gammaproteobacteria</taxon>
        <taxon>Cellvibrionales</taxon>
        <taxon>Cellvibrionaceae</taxon>
        <taxon>Pseudomaricurvus</taxon>
    </lineage>
</organism>
<comment type="caution">
    <text evidence="6">The sequence shown here is derived from an EMBL/GenBank/DDBJ whole genome shotgun (WGS) entry which is preliminary data.</text>
</comment>
<evidence type="ECO:0000259" key="5">
    <source>
        <dbReference type="SMART" id="SM01144"/>
    </source>
</evidence>
<evidence type="ECO:0000313" key="7">
    <source>
        <dbReference type="Proteomes" id="UP000787472"/>
    </source>
</evidence>
<dbReference type="PANTHER" id="PTHR21392">
    <property type="entry name" value="TRNA-URIDINE AMINOCARBOXYPROPYLTRANSFERASE 2"/>
    <property type="match status" value="1"/>
</dbReference>
<dbReference type="InterPro" id="IPR005636">
    <property type="entry name" value="DTW"/>
</dbReference>
<keyword evidence="2" id="KW-0808">Transferase</keyword>
<sequence length="205" mass="23615">MTECGRCHWRKEWCLCEQAPQLTPRLHVLLLTHEREHAKLSNTGRLLEASLPNAHVLDWQRKTAGSQVLEIAGQQGLTPILLFPEDRPCSERAVMDLPLSFCLSSSVPHDMNQLMFIVLDGTWQQAAKMVRSSPELQRLPRLELQSDSASAYQLRKNQQPGHFSTVETGLLLMQTLGFNEDAERLHDYFQCFLQHYEAQRSNHRR</sequence>
<accession>A0A9E5MLK0</accession>